<dbReference type="InterPro" id="IPR012001">
    <property type="entry name" value="Thiamin_PyroP_enz_TPP-bd_dom"/>
</dbReference>
<dbReference type="EMBL" id="CP038149">
    <property type="protein sequence ID" value="QBQ99822.1"/>
    <property type="molecule type" value="Genomic_DNA"/>
</dbReference>
<evidence type="ECO:0000256" key="3">
    <source>
        <dbReference type="RuleBase" id="RU362132"/>
    </source>
</evidence>
<organism evidence="7 8">
    <name type="scientific">Paraburkholderia pallida</name>
    <dbReference type="NCBI Taxonomy" id="2547399"/>
    <lineage>
        <taxon>Bacteria</taxon>
        <taxon>Pseudomonadati</taxon>
        <taxon>Pseudomonadota</taxon>
        <taxon>Betaproteobacteria</taxon>
        <taxon>Burkholderiales</taxon>
        <taxon>Burkholderiaceae</taxon>
        <taxon>Paraburkholderia</taxon>
    </lineage>
</organism>
<dbReference type="Pfam" id="PF00205">
    <property type="entry name" value="TPP_enzyme_M"/>
    <property type="match status" value="1"/>
</dbReference>
<dbReference type="Gene3D" id="3.40.50.1220">
    <property type="entry name" value="TPP-binding domain"/>
    <property type="match status" value="1"/>
</dbReference>
<comment type="similarity">
    <text evidence="1 3">Belongs to the TPP enzyme family.</text>
</comment>
<dbReference type="Proteomes" id="UP000295727">
    <property type="component" value="Chromosome 2"/>
</dbReference>
<dbReference type="PANTHER" id="PTHR18968:SF120">
    <property type="entry name" value="ACETOLACTATE SYNTHASE LARGE SUBUNIT"/>
    <property type="match status" value="1"/>
</dbReference>
<dbReference type="KEGG" id="ppai:E1956_22050"/>
<feature type="domain" description="Thiamine pyrophosphate enzyme TPP-binding" evidence="5">
    <location>
        <begin position="435"/>
        <end position="580"/>
    </location>
</feature>
<evidence type="ECO:0000256" key="1">
    <source>
        <dbReference type="ARBA" id="ARBA00007812"/>
    </source>
</evidence>
<dbReference type="GO" id="GO:0005948">
    <property type="term" value="C:acetolactate synthase complex"/>
    <property type="evidence" value="ECO:0007669"/>
    <property type="project" value="TreeGrafter"/>
</dbReference>
<dbReference type="SUPFAM" id="SSF52518">
    <property type="entry name" value="Thiamin diphosphate-binding fold (THDP-binding)"/>
    <property type="match status" value="2"/>
</dbReference>
<dbReference type="GO" id="GO:0003984">
    <property type="term" value="F:acetolactate synthase activity"/>
    <property type="evidence" value="ECO:0007669"/>
    <property type="project" value="TreeGrafter"/>
</dbReference>
<dbReference type="AlphaFoldDB" id="A0A4V1AZM8"/>
<dbReference type="Gene3D" id="3.40.50.970">
    <property type="match status" value="2"/>
</dbReference>
<evidence type="ECO:0000313" key="8">
    <source>
        <dbReference type="Proteomes" id="UP000295727"/>
    </source>
</evidence>
<dbReference type="InterPro" id="IPR012000">
    <property type="entry name" value="Thiamin_PyroP_enz_cen_dom"/>
</dbReference>
<evidence type="ECO:0000259" key="5">
    <source>
        <dbReference type="Pfam" id="PF02775"/>
    </source>
</evidence>
<dbReference type="OrthoDB" id="2254214at2"/>
<dbReference type="NCBIfam" id="NF006052">
    <property type="entry name" value="PRK08199.1"/>
    <property type="match status" value="1"/>
</dbReference>
<dbReference type="GO" id="GO:0000287">
    <property type="term" value="F:magnesium ion binding"/>
    <property type="evidence" value="ECO:0007669"/>
    <property type="project" value="InterPro"/>
</dbReference>
<gene>
    <name evidence="7" type="ORF">E1956_22050</name>
</gene>
<dbReference type="GO" id="GO:0030976">
    <property type="term" value="F:thiamine pyrophosphate binding"/>
    <property type="evidence" value="ECO:0007669"/>
    <property type="project" value="InterPro"/>
</dbReference>
<dbReference type="Pfam" id="PF02775">
    <property type="entry name" value="TPP_enzyme_C"/>
    <property type="match status" value="1"/>
</dbReference>
<protein>
    <submittedName>
        <fullName evidence="7">Acetolactate synthase</fullName>
    </submittedName>
</protein>
<accession>A0A4V1AZM8</accession>
<dbReference type="PANTHER" id="PTHR18968">
    <property type="entry name" value="THIAMINE PYROPHOSPHATE ENZYMES"/>
    <property type="match status" value="1"/>
</dbReference>
<keyword evidence="2 3" id="KW-0786">Thiamine pyrophosphate</keyword>
<evidence type="ECO:0000259" key="6">
    <source>
        <dbReference type="Pfam" id="PF02776"/>
    </source>
</evidence>
<dbReference type="SUPFAM" id="SSF52467">
    <property type="entry name" value="DHS-like NAD/FAD-binding domain"/>
    <property type="match status" value="1"/>
</dbReference>
<dbReference type="GO" id="GO:0009099">
    <property type="term" value="P:L-valine biosynthetic process"/>
    <property type="evidence" value="ECO:0007669"/>
    <property type="project" value="TreeGrafter"/>
</dbReference>
<dbReference type="InterPro" id="IPR011766">
    <property type="entry name" value="TPP_enzyme_TPP-bd"/>
</dbReference>
<dbReference type="InterPro" id="IPR029035">
    <property type="entry name" value="DHS-like_NAD/FAD-binding_dom"/>
</dbReference>
<sequence length="592" mass="62387">MNQERTAGDAPRNGTAPVDAQPAMSGARILADTLAAFGVPAVTYIPGEGVLEVIDALAVHAPQIALASFRHEAGCAYAAQAIGQLSGQPGVCVVARAPGALNTTLAVHTAFTDSAPMILIIGQASRAISGREAMLGYEDFPETFGPLTKWVGTIDAPERIGEMLARAWSIAMSGRRGPVALVLPEDVAQAHARAPVPMLPSVPRPSIGEEDLTTLRDLLRQASRPLLVAGGTGWQQRSLARLAELAHRHAIPVATTYRRRDLVDHDDDAFIGEIGIGIDPALAARVAEADLLIVLNGRLGELNTLGEGFKGYALIDPDPARREHAQRLVHVHADAGELNAVYHADLALLADPNAAVDAWYRESMAEAGMAQAGMAQADPWIAPGRLEDRRQWLADARAARLAFVSGGRCEGPVDLRAVYATLNDALENDAIITSGAGAYAVWPQRYLKHRRYGTQLGPKSGAMGYGLAAAIGAALVSAPERQIVAIAGDGCLTMHVEELETAVRLGVSLLVLVVNNCAYGAIDGAQRRMFGRSVGTELGMIDFAALAKAFGAQGWVVEETAGFAPALAEALARPGVKLIELRVPRSVGKPLV</sequence>
<dbReference type="RefSeq" id="WP_134752912.1">
    <property type="nucleotide sequence ID" value="NZ_CP038149.1"/>
</dbReference>
<dbReference type="GO" id="GO:0050660">
    <property type="term" value="F:flavin adenine dinucleotide binding"/>
    <property type="evidence" value="ECO:0007669"/>
    <property type="project" value="TreeGrafter"/>
</dbReference>
<dbReference type="CDD" id="cd07035">
    <property type="entry name" value="TPP_PYR_POX_like"/>
    <property type="match status" value="1"/>
</dbReference>
<dbReference type="GO" id="GO:0009097">
    <property type="term" value="P:isoleucine biosynthetic process"/>
    <property type="evidence" value="ECO:0007669"/>
    <property type="project" value="TreeGrafter"/>
</dbReference>
<dbReference type="InterPro" id="IPR045229">
    <property type="entry name" value="TPP_enz"/>
</dbReference>
<evidence type="ECO:0000313" key="7">
    <source>
        <dbReference type="EMBL" id="QBQ99822.1"/>
    </source>
</evidence>
<feature type="domain" description="Thiamine pyrophosphate enzyme N-terminal TPP-binding" evidence="6">
    <location>
        <begin position="24"/>
        <end position="133"/>
    </location>
</feature>
<evidence type="ECO:0000259" key="4">
    <source>
        <dbReference type="Pfam" id="PF00205"/>
    </source>
</evidence>
<dbReference type="InterPro" id="IPR029061">
    <property type="entry name" value="THDP-binding"/>
</dbReference>
<feature type="domain" description="Thiamine pyrophosphate enzyme central" evidence="4">
    <location>
        <begin position="214"/>
        <end position="358"/>
    </location>
</feature>
<proteinExistence type="inferred from homology"/>
<name>A0A4V1AZM8_9BURK</name>
<evidence type="ECO:0000256" key="2">
    <source>
        <dbReference type="ARBA" id="ARBA00023052"/>
    </source>
</evidence>
<reference evidence="7 8" key="1">
    <citation type="submission" date="2019-03" db="EMBL/GenBank/DDBJ databases">
        <title>Paraburkholderia sp. 7MH5, isolated from subtropical forest soil.</title>
        <authorList>
            <person name="Gao Z.-H."/>
            <person name="Qiu L.-H."/>
        </authorList>
    </citation>
    <scope>NUCLEOTIDE SEQUENCE [LARGE SCALE GENOMIC DNA]</scope>
    <source>
        <strain evidence="7 8">7MH5</strain>
    </source>
</reference>
<dbReference type="CDD" id="cd00568">
    <property type="entry name" value="TPP_enzymes"/>
    <property type="match status" value="1"/>
</dbReference>
<keyword evidence="8" id="KW-1185">Reference proteome</keyword>
<dbReference type="Pfam" id="PF02776">
    <property type="entry name" value="TPP_enzyme_N"/>
    <property type="match status" value="1"/>
</dbReference>